<comment type="pathway">
    <text evidence="7">Cell wall biogenesis; peptidoglycan biosynthesis.</text>
</comment>
<evidence type="ECO:0000256" key="7">
    <source>
        <dbReference type="HAMAP-Rule" id="MF_00258"/>
    </source>
</evidence>
<dbReference type="EMBL" id="JBGFFE010000006">
    <property type="protein sequence ID" value="MEY8763214.1"/>
    <property type="molecule type" value="Genomic_DNA"/>
</dbReference>
<reference evidence="8 9" key="1">
    <citation type="submission" date="2024-08" db="EMBL/GenBank/DDBJ databases">
        <title>Clostridium lapicellarii sp. nov., and Clostridium renhuaiense sp. nov., two species isolated from the mud in a fermentation cellar used for producing sauce-flavour Chinese liquors.</title>
        <authorList>
            <person name="Yang F."/>
            <person name="Wang H."/>
            <person name="Chen L.Q."/>
            <person name="Zhou N."/>
            <person name="Lu J.J."/>
            <person name="Pu X.X."/>
            <person name="Wan B."/>
            <person name="Wang L."/>
            <person name="Liu S.J."/>
        </authorList>
    </citation>
    <scope>NUCLEOTIDE SEQUENCE [LARGE SCALE GENOMIC DNA]</scope>
    <source>
        <strain evidence="8 9">MT-113</strain>
    </source>
</reference>
<feature type="binding site" evidence="7">
    <location>
        <begin position="188"/>
        <end position="189"/>
    </location>
    <ligand>
        <name>substrate</name>
    </ligand>
</feature>
<dbReference type="PANTHER" id="PTHR21198">
    <property type="entry name" value="GLUTAMATE RACEMASE"/>
    <property type="match status" value="1"/>
</dbReference>
<feature type="active site" description="Proton donor/acceptor" evidence="7">
    <location>
        <position position="75"/>
    </location>
</feature>
<dbReference type="GO" id="GO:0008881">
    <property type="term" value="F:glutamate racemase activity"/>
    <property type="evidence" value="ECO:0007669"/>
    <property type="project" value="UniProtKB-EC"/>
</dbReference>
<sequence>MESEDRPIGFFDSGIGGISVLREAVKILSNENFVYFGDSKRAPYGTRTVENVRELTLNAVEFLLKKDIKALVIACNTATSAAIIDLREKYSKYMPVIGIEPALKPAVEFSRKGKIVIMATNMTLAEEKFNDLMKKYNKNSTIKPLPCPGLVELIEQGIIRGKKIEDYLKVKLIPLKEQGIAAVVLGCTHYPFIKESISKIVGDDTPIIDGSKGTVQQLKRQLVKYDIVNKNTGRLGSVKIFNSMNSQDIIKLSYRLLREKIS</sequence>
<keyword evidence="3 7" id="KW-0133">Cell shape</keyword>
<keyword evidence="4 7" id="KW-0573">Peptidoglycan synthesis</keyword>
<keyword evidence="6 7" id="KW-0961">Cell wall biogenesis/degradation</keyword>
<comment type="function">
    <text evidence="7">Provides the (R)-glutamate required for cell wall biosynthesis.</text>
</comment>
<evidence type="ECO:0000256" key="6">
    <source>
        <dbReference type="ARBA" id="ARBA00023316"/>
    </source>
</evidence>
<dbReference type="InterPro" id="IPR018187">
    <property type="entry name" value="Asp/Glu_racemase_AS_1"/>
</dbReference>
<keyword evidence="5 7" id="KW-0413">Isomerase</keyword>
<evidence type="ECO:0000313" key="9">
    <source>
        <dbReference type="Proteomes" id="UP001565220"/>
    </source>
</evidence>
<dbReference type="Pfam" id="PF01177">
    <property type="entry name" value="Asp_Glu_race"/>
    <property type="match status" value="1"/>
</dbReference>
<dbReference type="InterPro" id="IPR015942">
    <property type="entry name" value="Asp/Glu/hydantoin_racemase"/>
</dbReference>
<name>A0ABV4DVE2_9CLOT</name>
<dbReference type="RefSeq" id="WP_294182858.1">
    <property type="nucleotide sequence ID" value="NZ_JBGFFE010000006.1"/>
</dbReference>
<evidence type="ECO:0000256" key="2">
    <source>
        <dbReference type="ARBA" id="ARBA00013090"/>
    </source>
</evidence>
<comment type="caution">
    <text evidence="8">The sequence shown here is derived from an EMBL/GenBank/DDBJ whole genome shotgun (WGS) entry which is preliminary data.</text>
</comment>
<feature type="active site" description="Proton donor/acceptor" evidence="7">
    <location>
        <position position="187"/>
    </location>
</feature>
<dbReference type="PROSITE" id="PS00924">
    <property type="entry name" value="ASP_GLU_RACEMASE_2"/>
    <property type="match status" value="1"/>
</dbReference>
<accession>A0ABV4DVE2</accession>
<feature type="binding site" evidence="7">
    <location>
        <begin position="12"/>
        <end position="13"/>
    </location>
    <ligand>
        <name>substrate</name>
    </ligand>
</feature>
<dbReference type="InterPro" id="IPR004391">
    <property type="entry name" value="Glu_race"/>
</dbReference>
<feature type="binding site" evidence="7">
    <location>
        <begin position="44"/>
        <end position="45"/>
    </location>
    <ligand>
        <name>substrate</name>
    </ligand>
</feature>
<dbReference type="PROSITE" id="PS00923">
    <property type="entry name" value="ASP_GLU_RACEMASE_1"/>
    <property type="match status" value="1"/>
</dbReference>
<keyword evidence="9" id="KW-1185">Reference proteome</keyword>
<dbReference type="Gene3D" id="3.40.50.1860">
    <property type="match status" value="2"/>
</dbReference>
<comment type="similarity">
    <text evidence="7">Belongs to the aspartate/glutamate racemases family.</text>
</comment>
<protein>
    <recommendedName>
        <fullName evidence="2 7">Glutamate racemase</fullName>
        <ecNumber evidence="2 7">5.1.1.3</ecNumber>
    </recommendedName>
</protein>
<dbReference type="HAMAP" id="MF_00258">
    <property type="entry name" value="Glu_racemase"/>
    <property type="match status" value="1"/>
</dbReference>
<evidence type="ECO:0000256" key="5">
    <source>
        <dbReference type="ARBA" id="ARBA00023235"/>
    </source>
</evidence>
<feature type="binding site" evidence="7">
    <location>
        <begin position="76"/>
        <end position="77"/>
    </location>
    <ligand>
        <name>substrate</name>
    </ligand>
</feature>
<proteinExistence type="inferred from homology"/>
<comment type="catalytic activity">
    <reaction evidence="1 7">
        <text>L-glutamate = D-glutamate</text>
        <dbReference type="Rhea" id="RHEA:12813"/>
        <dbReference type="ChEBI" id="CHEBI:29985"/>
        <dbReference type="ChEBI" id="CHEBI:29986"/>
        <dbReference type="EC" id="5.1.1.3"/>
    </reaction>
</comment>
<organism evidence="8 9">
    <name type="scientific">Clostridium lapidicellarium</name>
    <dbReference type="NCBI Taxonomy" id="3240931"/>
    <lineage>
        <taxon>Bacteria</taxon>
        <taxon>Bacillati</taxon>
        <taxon>Bacillota</taxon>
        <taxon>Clostridia</taxon>
        <taxon>Eubacteriales</taxon>
        <taxon>Clostridiaceae</taxon>
        <taxon>Clostridium</taxon>
    </lineage>
</organism>
<evidence type="ECO:0000256" key="1">
    <source>
        <dbReference type="ARBA" id="ARBA00001602"/>
    </source>
</evidence>
<dbReference type="EC" id="5.1.1.3" evidence="2 7"/>
<dbReference type="InterPro" id="IPR001920">
    <property type="entry name" value="Asp/Glu_race"/>
</dbReference>
<evidence type="ECO:0000256" key="3">
    <source>
        <dbReference type="ARBA" id="ARBA00022960"/>
    </source>
</evidence>
<dbReference type="InterPro" id="IPR033134">
    <property type="entry name" value="Asp/Glu_racemase_AS_2"/>
</dbReference>
<evidence type="ECO:0000313" key="8">
    <source>
        <dbReference type="EMBL" id="MEY8763214.1"/>
    </source>
</evidence>
<dbReference type="SUPFAM" id="SSF53681">
    <property type="entry name" value="Aspartate/glutamate racemase"/>
    <property type="match status" value="2"/>
</dbReference>
<gene>
    <name evidence="7 8" type="primary">murI</name>
    <name evidence="8" type="ORF">AB8S09_06090</name>
</gene>
<dbReference type="NCBIfam" id="TIGR00067">
    <property type="entry name" value="glut_race"/>
    <property type="match status" value="1"/>
</dbReference>
<evidence type="ECO:0000256" key="4">
    <source>
        <dbReference type="ARBA" id="ARBA00022984"/>
    </source>
</evidence>
<dbReference type="Proteomes" id="UP001565220">
    <property type="component" value="Unassembled WGS sequence"/>
</dbReference>
<dbReference type="PANTHER" id="PTHR21198:SF3">
    <property type="entry name" value="GLUTAMATE RACEMASE"/>
    <property type="match status" value="1"/>
</dbReference>